<name>A0A9N8WJH2_9GLOM</name>
<gene>
    <name evidence="1" type="ORF">FCALED_LOCUS2989</name>
</gene>
<protein>
    <submittedName>
        <fullName evidence="1">6666_t:CDS:1</fullName>
    </submittedName>
</protein>
<dbReference type="EMBL" id="CAJVPQ010000496">
    <property type="protein sequence ID" value="CAG8486618.1"/>
    <property type="molecule type" value="Genomic_DNA"/>
</dbReference>
<sequence>MPPLLNLNCILEILYLDNNSLFSCLFLNSVYSKEVYGGTFGFVLSQIMIYQISHYLIVCLPDDSKDYLCQEYNENNKDEIFKTTHPRYKYASYCKVLNIHIIKHAINNFEKEFDNGYLLSELLKMFMNDVRSLKSLERFNLLEQISQS</sequence>
<dbReference type="Proteomes" id="UP000789570">
    <property type="component" value="Unassembled WGS sequence"/>
</dbReference>
<organism evidence="1 2">
    <name type="scientific">Funneliformis caledonium</name>
    <dbReference type="NCBI Taxonomy" id="1117310"/>
    <lineage>
        <taxon>Eukaryota</taxon>
        <taxon>Fungi</taxon>
        <taxon>Fungi incertae sedis</taxon>
        <taxon>Mucoromycota</taxon>
        <taxon>Glomeromycotina</taxon>
        <taxon>Glomeromycetes</taxon>
        <taxon>Glomerales</taxon>
        <taxon>Glomeraceae</taxon>
        <taxon>Funneliformis</taxon>
    </lineage>
</organism>
<proteinExistence type="predicted"/>
<dbReference type="AlphaFoldDB" id="A0A9N8WJH2"/>
<keyword evidence="2" id="KW-1185">Reference proteome</keyword>
<evidence type="ECO:0000313" key="2">
    <source>
        <dbReference type="Proteomes" id="UP000789570"/>
    </source>
</evidence>
<accession>A0A9N8WJH2</accession>
<evidence type="ECO:0000313" key="1">
    <source>
        <dbReference type="EMBL" id="CAG8486618.1"/>
    </source>
</evidence>
<comment type="caution">
    <text evidence="1">The sequence shown here is derived from an EMBL/GenBank/DDBJ whole genome shotgun (WGS) entry which is preliminary data.</text>
</comment>
<reference evidence="1" key="1">
    <citation type="submission" date="2021-06" db="EMBL/GenBank/DDBJ databases">
        <authorList>
            <person name="Kallberg Y."/>
            <person name="Tangrot J."/>
            <person name="Rosling A."/>
        </authorList>
    </citation>
    <scope>NUCLEOTIDE SEQUENCE</scope>
    <source>
        <strain evidence="1">UK204</strain>
    </source>
</reference>